<evidence type="ECO:0000256" key="1">
    <source>
        <dbReference type="SAM" id="Phobius"/>
    </source>
</evidence>
<reference evidence="2" key="1">
    <citation type="submission" date="2022-10" db="EMBL/GenBank/DDBJ databases">
        <title>The complete genomes of actinobacterial strains from the NBC collection.</title>
        <authorList>
            <person name="Joergensen T.S."/>
            <person name="Alvarez Arevalo M."/>
            <person name="Sterndorff E.B."/>
            <person name="Faurdal D."/>
            <person name="Vuksanovic O."/>
            <person name="Mourched A.-S."/>
            <person name="Charusanti P."/>
            <person name="Shaw S."/>
            <person name="Blin K."/>
            <person name="Weber T."/>
        </authorList>
    </citation>
    <scope>NUCLEOTIDE SEQUENCE</scope>
    <source>
        <strain evidence="2">NBC_00003</strain>
    </source>
</reference>
<proteinExistence type="predicted"/>
<feature type="transmembrane region" description="Helical" evidence="1">
    <location>
        <begin position="7"/>
        <end position="25"/>
    </location>
</feature>
<protein>
    <submittedName>
        <fullName evidence="2">DUF3311 domain-containing protein</fullName>
    </submittedName>
</protein>
<evidence type="ECO:0000313" key="2">
    <source>
        <dbReference type="EMBL" id="WTW66574.1"/>
    </source>
</evidence>
<keyword evidence="1" id="KW-0812">Transmembrane</keyword>
<sequence>MGRRRSHVLWLGVPYLLYLGALPFVNKVRPVVFGLPFLFFWLLIATLVTPLAIWFTWRGDKSWRGDKGTRGARDE</sequence>
<dbReference type="Pfam" id="PF11755">
    <property type="entry name" value="DUF3311"/>
    <property type="match status" value="1"/>
</dbReference>
<gene>
    <name evidence="2" type="ORF">OG549_25770</name>
</gene>
<organism evidence="2">
    <name type="scientific">Streptomyces sp. NBC_00003</name>
    <dbReference type="NCBI Taxonomy" id="2903608"/>
    <lineage>
        <taxon>Bacteria</taxon>
        <taxon>Bacillati</taxon>
        <taxon>Actinomycetota</taxon>
        <taxon>Actinomycetes</taxon>
        <taxon>Kitasatosporales</taxon>
        <taxon>Streptomycetaceae</taxon>
        <taxon>Streptomyces</taxon>
    </lineage>
</organism>
<name>A0AAU2VGA6_9ACTN</name>
<dbReference type="InterPro" id="IPR021741">
    <property type="entry name" value="DUF3311"/>
</dbReference>
<keyword evidence="1" id="KW-0472">Membrane</keyword>
<dbReference type="EMBL" id="CP108318">
    <property type="protein sequence ID" value="WTW66574.1"/>
    <property type="molecule type" value="Genomic_DNA"/>
</dbReference>
<feature type="transmembrane region" description="Helical" evidence="1">
    <location>
        <begin position="37"/>
        <end position="57"/>
    </location>
</feature>
<keyword evidence="1" id="KW-1133">Transmembrane helix</keyword>
<accession>A0AAU2VGA6</accession>
<dbReference type="AlphaFoldDB" id="A0AAU2VGA6"/>